<dbReference type="OrthoDB" id="5873900at2759"/>
<name>A0A016UG73_9BILA</name>
<accession>A0A016UG73</accession>
<gene>
    <name evidence="1" type="primary">Acey_s0041.g368</name>
    <name evidence="1" type="ORF">Y032_0041g368</name>
</gene>
<evidence type="ECO:0000313" key="1">
    <source>
        <dbReference type="EMBL" id="EYC14155.1"/>
    </source>
</evidence>
<sequence length="94" mass="10179">MCISAVFNILSCVFDTGQHSLPYIIAGLTMDEVCNSLLPVLTCEAVDLINQTRQDALPTLLPWVAGSTRRHSGGGGLPPQIARDVEQRTLIKET</sequence>
<dbReference type="EMBL" id="JARK01001377">
    <property type="protein sequence ID" value="EYC14155.1"/>
    <property type="molecule type" value="Genomic_DNA"/>
</dbReference>
<protein>
    <submittedName>
        <fullName evidence="1">Uncharacterized protein</fullName>
    </submittedName>
</protein>
<reference evidence="2" key="1">
    <citation type="journal article" date="2015" name="Nat. Genet.">
        <title>The genome and transcriptome of the zoonotic hookworm Ancylostoma ceylanicum identify infection-specific gene families.</title>
        <authorList>
            <person name="Schwarz E.M."/>
            <person name="Hu Y."/>
            <person name="Antoshechkin I."/>
            <person name="Miller M.M."/>
            <person name="Sternberg P.W."/>
            <person name="Aroian R.V."/>
        </authorList>
    </citation>
    <scope>NUCLEOTIDE SEQUENCE</scope>
    <source>
        <strain evidence="2">HY135</strain>
    </source>
</reference>
<keyword evidence="2" id="KW-1185">Reference proteome</keyword>
<evidence type="ECO:0000313" key="2">
    <source>
        <dbReference type="Proteomes" id="UP000024635"/>
    </source>
</evidence>
<proteinExistence type="predicted"/>
<comment type="caution">
    <text evidence="1">The sequence shown here is derived from an EMBL/GenBank/DDBJ whole genome shotgun (WGS) entry which is preliminary data.</text>
</comment>
<organism evidence="1 2">
    <name type="scientific">Ancylostoma ceylanicum</name>
    <dbReference type="NCBI Taxonomy" id="53326"/>
    <lineage>
        <taxon>Eukaryota</taxon>
        <taxon>Metazoa</taxon>
        <taxon>Ecdysozoa</taxon>
        <taxon>Nematoda</taxon>
        <taxon>Chromadorea</taxon>
        <taxon>Rhabditida</taxon>
        <taxon>Rhabditina</taxon>
        <taxon>Rhabditomorpha</taxon>
        <taxon>Strongyloidea</taxon>
        <taxon>Ancylostomatidae</taxon>
        <taxon>Ancylostomatinae</taxon>
        <taxon>Ancylostoma</taxon>
    </lineage>
</organism>
<dbReference type="Proteomes" id="UP000024635">
    <property type="component" value="Unassembled WGS sequence"/>
</dbReference>
<dbReference type="AlphaFoldDB" id="A0A016UG73"/>